<dbReference type="EMBL" id="FNQB01000003">
    <property type="protein sequence ID" value="SDZ50514.1"/>
    <property type="molecule type" value="Genomic_DNA"/>
</dbReference>
<gene>
    <name evidence="2" type="ORF">SAMN05421684_5909</name>
</gene>
<dbReference type="AlphaFoldDB" id="A0A1H3TJU4"/>
<accession>A0A1H3TJU4</accession>
<keyword evidence="3" id="KW-1185">Reference proteome</keyword>
<feature type="compositionally biased region" description="Basic and acidic residues" evidence="1">
    <location>
        <begin position="199"/>
        <end position="209"/>
    </location>
</feature>
<feature type="compositionally biased region" description="Basic residues" evidence="1">
    <location>
        <begin position="214"/>
        <end position="227"/>
    </location>
</feature>
<proteinExistence type="predicted"/>
<name>A0A1H3TJU4_9ACTN</name>
<dbReference type="Proteomes" id="UP000199632">
    <property type="component" value="Unassembled WGS sequence"/>
</dbReference>
<feature type="region of interest" description="Disordered" evidence="1">
    <location>
        <begin position="153"/>
        <end position="303"/>
    </location>
</feature>
<feature type="compositionally biased region" description="Low complexity" evidence="1">
    <location>
        <begin position="1"/>
        <end position="15"/>
    </location>
</feature>
<evidence type="ECO:0000313" key="3">
    <source>
        <dbReference type="Proteomes" id="UP000199632"/>
    </source>
</evidence>
<reference evidence="3" key="1">
    <citation type="submission" date="2016-10" db="EMBL/GenBank/DDBJ databases">
        <authorList>
            <person name="Varghese N."/>
            <person name="Submissions S."/>
        </authorList>
    </citation>
    <scope>NUCLEOTIDE SEQUENCE [LARGE SCALE GENOMIC DNA]</scope>
    <source>
        <strain evidence="3">DSM 44718</strain>
    </source>
</reference>
<organism evidence="2 3">
    <name type="scientific">Asanoa ishikariensis</name>
    <dbReference type="NCBI Taxonomy" id="137265"/>
    <lineage>
        <taxon>Bacteria</taxon>
        <taxon>Bacillati</taxon>
        <taxon>Actinomycetota</taxon>
        <taxon>Actinomycetes</taxon>
        <taxon>Micromonosporales</taxon>
        <taxon>Micromonosporaceae</taxon>
        <taxon>Asanoa</taxon>
    </lineage>
</organism>
<sequence>MISARTTCTSSSARPSRWRSNLSTSRATSRARARSSGPHDTGRSRPTAPSPKRIPASGPPHLVVLAPPKLLRLRRHPLRPARRRVRSTSREIGDDRCRVNEDGAAVGDDRRREAPLHRLRGRVPQVVAEIVGGELLVRADGNRRRVRAPPPRRVRLGEHEPGVTGQQVHHRRQQRVHLAAAPVVGSHDVDAVAGQPEPVGRERGGRGDVARGPQLRHRTLSHGRRRRDGTVRHAGAARARQGFPAESHGPRRQLPRDAHVRPLGGEASRGSPELIGGRAADRRPQRVGPPDEPRDVLGTDGRHDDLQVLLADFVVRATDHGGGARGSNIGPNR</sequence>
<protein>
    <submittedName>
        <fullName evidence="2">Uncharacterized protein</fullName>
    </submittedName>
</protein>
<feature type="compositionally biased region" description="Basic and acidic residues" evidence="1">
    <location>
        <begin position="279"/>
        <end position="303"/>
    </location>
</feature>
<evidence type="ECO:0000313" key="2">
    <source>
        <dbReference type="EMBL" id="SDZ50514.1"/>
    </source>
</evidence>
<feature type="compositionally biased region" description="Low complexity" evidence="1">
    <location>
        <begin position="23"/>
        <end position="36"/>
    </location>
</feature>
<feature type="region of interest" description="Disordered" evidence="1">
    <location>
        <begin position="1"/>
        <end position="62"/>
    </location>
</feature>
<dbReference type="STRING" id="137265.SAMN05421684_5909"/>
<evidence type="ECO:0000256" key="1">
    <source>
        <dbReference type="SAM" id="MobiDB-lite"/>
    </source>
</evidence>